<dbReference type="Proteomes" id="UP001634394">
    <property type="component" value="Unassembled WGS sequence"/>
</dbReference>
<keyword evidence="2" id="KW-1185">Reference proteome</keyword>
<evidence type="ECO:0000313" key="2">
    <source>
        <dbReference type="Proteomes" id="UP001634394"/>
    </source>
</evidence>
<feature type="non-terminal residue" evidence="1">
    <location>
        <position position="1"/>
    </location>
</feature>
<feature type="non-terminal residue" evidence="1">
    <location>
        <position position="88"/>
    </location>
</feature>
<protein>
    <submittedName>
        <fullName evidence="1">Uncharacterized protein</fullName>
    </submittedName>
</protein>
<gene>
    <name evidence="1" type="ORF">ACJMK2_013706</name>
</gene>
<sequence length="88" mass="9868">YGGSNIYPKQYRPLIKQTELQILCHRVKISLTDPIIRDIKPINTDVFSSGLPTAISSTAVIDKLMCVYKVTIAMGKKANCYGYEDIEN</sequence>
<dbReference type="AlphaFoldDB" id="A0ABD3UYA8"/>
<name>A0ABD3UYA8_SINWO</name>
<organism evidence="1 2">
    <name type="scientific">Sinanodonta woodiana</name>
    <name type="common">Chinese pond mussel</name>
    <name type="synonym">Anodonta woodiana</name>
    <dbReference type="NCBI Taxonomy" id="1069815"/>
    <lineage>
        <taxon>Eukaryota</taxon>
        <taxon>Metazoa</taxon>
        <taxon>Spiralia</taxon>
        <taxon>Lophotrochozoa</taxon>
        <taxon>Mollusca</taxon>
        <taxon>Bivalvia</taxon>
        <taxon>Autobranchia</taxon>
        <taxon>Heteroconchia</taxon>
        <taxon>Palaeoheterodonta</taxon>
        <taxon>Unionida</taxon>
        <taxon>Unionoidea</taxon>
        <taxon>Unionidae</taxon>
        <taxon>Unioninae</taxon>
        <taxon>Sinanodonta</taxon>
    </lineage>
</organism>
<reference evidence="1 2" key="1">
    <citation type="submission" date="2024-11" db="EMBL/GenBank/DDBJ databases">
        <title>Chromosome-level genome assembly of the freshwater bivalve Anodonta woodiana.</title>
        <authorList>
            <person name="Chen X."/>
        </authorList>
    </citation>
    <scope>NUCLEOTIDE SEQUENCE [LARGE SCALE GENOMIC DNA]</scope>
    <source>
        <strain evidence="1">MN2024</strain>
        <tissue evidence="1">Gills</tissue>
    </source>
</reference>
<comment type="caution">
    <text evidence="1">The sequence shown here is derived from an EMBL/GenBank/DDBJ whole genome shotgun (WGS) entry which is preliminary data.</text>
</comment>
<accession>A0ABD3UYA8</accession>
<evidence type="ECO:0000313" key="1">
    <source>
        <dbReference type="EMBL" id="KAL3854436.1"/>
    </source>
</evidence>
<dbReference type="EMBL" id="JBJQND010000014">
    <property type="protein sequence ID" value="KAL3854436.1"/>
    <property type="molecule type" value="Genomic_DNA"/>
</dbReference>
<proteinExistence type="predicted"/>